<evidence type="ECO:0000256" key="1">
    <source>
        <dbReference type="SAM" id="MobiDB-lite"/>
    </source>
</evidence>
<feature type="compositionally biased region" description="Low complexity" evidence="1">
    <location>
        <begin position="217"/>
        <end position="232"/>
    </location>
</feature>
<reference evidence="3 4" key="1">
    <citation type="journal article" date="2016" name="Int. J. Syst. Evol. Microbiol.">
        <title>Acidipila dinghuensis sp. nov., an acidobacterium isolated from forest soil.</title>
        <authorList>
            <person name="Jiang Y.W."/>
            <person name="Wang J."/>
            <person name="Chen M.H."/>
            <person name="Lv Y.Y."/>
            <person name="Qiu L.H."/>
        </authorList>
    </citation>
    <scope>NUCLEOTIDE SEQUENCE [LARGE SCALE GENOMIC DNA]</scope>
    <source>
        <strain evidence="3 4">DHOF10</strain>
    </source>
</reference>
<dbReference type="RefSeq" id="WP_129209294.1">
    <property type="nucleotide sequence ID" value="NZ_BMGU01000005.1"/>
</dbReference>
<dbReference type="InterPro" id="IPR014719">
    <property type="entry name" value="Ribosomal_bL12_C/ClpS-like"/>
</dbReference>
<dbReference type="Gene3D" id="3.30.1390.10">
    <property type="match status" value="1"/>
</dbReference>
<dbReference type="Proteomes" id="UP000290253">
    <property type="component" value="Unassembled WGS sequence"/>
</dbReference>
<dbReference type="EMBL" id="SDMK01000003">
    <property type="protein sequence ID" value="RXS94557.1"/>
    <property type="molecule type" value="Genomic_DNA"/>
</dbReference>
<comment type="caution">
    <text evidence="3">The sequence shown here is derived from an EMBL/GenBank/DDBJ whole genome shotgun (WGS) entry which is preliminary data.</text>
</comment>
<proteinExistence type="predicted"/>
<dbReference type="Pfam" id="PF00542">
    <property type="entry name" value="Ribosomal_L12"/>
    <property type="match status" value="1"/>
</dbReference>
<evidence type="ECO:0000259" key="2">
    <source>
        <dbReference type="Pfam" id="PF00542"/>
    </source>
</evidence>
<keyword evidence="3" id="KW-0687">Ribonucleoprotein</keyword>
<dbReference type="AlphaFoldDB" id="A0A4Q1SC15"/>
<dbReference type="OrthoDB" id="9811748at2"/>
<evidence type="ECO:0000313" key="3">
    <source>
        <dbReference type="EMBL" id="RXS94557.1"/>
    </source>
</evidence>
<name>A0A4Q1SC15_9BACT</name>
<keyword evidence="4" id="KW-1185">Reference proteome</keyword>
<keyword evidence="3" id="KW-0689">Ribosomal protein</keyword>
<dbReference type="GO" id="GO:0005840">
    <property type="term" value="C:ribosome"/>
    <property type="evidence" value="ECO:0007669"/>
    <property type="project" value="UniProtKB-KW"/>
</dbReference>
<gene>
    <name evidence="3" type="ORF">ESZ00_15965</name>
</gene>
<dbReference type="SUPFAM" id="SSF54736">
    <property type="entry name" value="ClpS-like"/>
    <property type="match status" value="2"/>
</dbReference>
<dbReference type="GO" id="GO:0006412">
    <property type="term" value="P:translation"/>
    <property type="evidence" value="ECO:0007669"/>
    <property type="project" value="InterPro"/>
</dbReference>
<feature type="domain" description="Large ribosomal subunit protein bL12 C-terminal" evidence="2">
    <location>
        <begin position="41"/>
        <end position="104"/>
    </location>
</feature>
<organism evidence="3 4">
    <name type="scientific">Silvibacterium dinghuense</name>
    <dbReference type="NCBI Taxonomy" id="1560006"/>
    <lineage>
        <taxon>Bacteria</taxon>
        <taxon>Pseudomonadati</taxon>
        <taxon>Acidobacteriota</taxon>
        <taxon>Terriglobia</taxon>
        <taxon>Terriglobales</taxon>
        <taxon>Acidobacteriaceae</taxon>
        <taxon>Silvibacterium</taxon>
    </lineage>
</organism>
<sequence>MLHYLVIIAVILLIVLATRSGRKKNAAAISAPRAPIVPGSLVLLDCGPNKIRTIKVLLKALNLGLADAKNLVENVPAMLMSDGASPQAVALRAALEESGARVRIADADTALPFDEVPSDEEPSEEEIQAELDALLGTDNVQQPGTRRTVTVTVNGTEQGAEWLKNNPGIQDAVRQALSQRPDLAASAASISKALDQAISGNQEGKAAAGNPFSEGSAFAKSASSPFATPATESSDENVAPGSDEYRVMVTNTGFSKARVLEVIRELWPDIEDEEIAKLGRPGFELLADDGLSRAEAERFAERLEAVGASVRIEK</sequence>
<accession>A0A4Q1SC15</accession>
<evidence type="ECO:0000313" key="4">
    <source>
        <dbReference type="Proteomes" id="UP000290253"/>
    </source>
</evidence>
<protein>
    <submittedName>
        <fullName evidence="3">Ribosomal protein L7/L12</fullName>
    </submittedName>
</protein>
<feature type="region of interest" description="Disordered" evidence="1">
    <location>
        <begin position="217"/>
        <end position="240"/>
    </location>
</feature>
<dbReference type="GO" id="GO:0003735">
    <property type="term" value="F:structural constituent of ribosome"/>
    <property type="evidence" value="ECO:0007669"/>
    <property type="project" value="InterPro"/>
</dbReference>
<dbReference type="InterPro" id="IPR013823">
    <property type="entry name" value="Ribosomal_bL12_C"/>
</dbReference>